<dbReference type="Proteomes" id="UP000639396">
    <property type="component" value="Unassembled WGS sequence"/>
</dbReference>
<keyword evidence="3 5" id="KW-1133">Transmembrane helix</keyword>
<reference evidence="7" key="1">
    <citation type="submission" date="2020-09" db="EMBL/GenBank/DDBJ databases">
        <title>A novel bacterium of genus Paenibacillus, isolated from South China Sea.</title>
        <authorList>
            <person name="Huang H."/>
            <person name="Mo K."/>
            <person name="Hu Y."/>
        </authorList>
    </citation>
    <scope>NUCLEOTIDE SEQUENCE</scope>
    <source>
        <strain evidence="7">IB182363</strain>
    </source>
</reference>
<keyword evidence="8" id="KW-1185">Reference proteome</keyword>
<feature type="transmembrane region" description="Helical" evidence="5">
    <location>
        <begin position="142"/>
        <end position="161"/>
    </location>
</feature>
<accession>A0A927CA05</accession>
<dbReference type="GO" id="GO:0016874">
    <property type="term" value="F:ligase activity"/>
    <property type="evidence" value="ECO:0007669"/>
    <property type="project" value="UniProtKB-KW"/>
</dbReference>
<evidence type="ECO:0000259" key="6">
    <source>
        <dbReference type="Pfam" id="PF04932"/>
    </source>
</evidence>
<evidence type="ECO:0000256" key="2">
    <source>
        <dbReference type="ARBA" id="ARBA00022692"/>
    </source>
</evidence>
<gene>
    <name evidence="7" type="ORF">IDH45_19535</name>
</gene>
<comment type="caution">
    <text evidence="7">The sequence shown here is derived from an EMBL/GenBank/DDBJ whole genome shotgun (WGS) entry which is preliminary data.</text>
</comment>
<feature type="transmembrane region" description="Helical" evidence="5">
    <location>
        <begin position="349"/>
        <end position="369"/>
    </location>
</feature>
<dbReference type="InterPro" id="IPR007016">
    <property type="entry name" value="O-antigen_ligase-rel_domated"/>
</dbReference>
<feature type="transmembrane region" description="Helical" evidence="5">
    <location>
        <begin position="543"/>
        <end position="564"/>
    </location>
</feature>
<proteinExistence type="predicted"/>
<feature type="transmembrane region" description="Helical" evidence="5">
    <location>
        <begin position="507"/>
        <end position="531"/>
    </location>
</feature>
<dbReference type="RefSeq" id="WP_190929803.1">
    <property type="nucleotide sequence ID" value="NZ_JACXJA010000027.1"/>
</dbReference>
<feature type="transmembrane region" description="Helical" evidence="5">
    <location>
        <begin position="181"/>
        <end position="202"/>
    </location>
</feature>
<feature type="transmembrane region" description="Helical" evidence="5">
    <location>
        <begin position="234"/>
        <end position="251"/>
    </location>
</feature>
<comment type="subcellular location">
    <subcellularLocation>
        <location evidence="1">Membrane</location>
        <topology evidence="1">Multi-pass membrane protein</topology>
    </subcellularLocation>
</comment>
<feature type="transmembrane region" description="Helical" evidence="5">
    <location>
        <begin position="53"/>
        <end position="74"/>
    </location>
</feature>
<sequence length="821" mass="92982">MKTNQYHLERKRMEQQGQHSVLYWIVIGFVLMFLFIAPYQTGLFYGPTVQYEGPIYSSMLWTAMVSLPIVLYLFTRWKLDEVRDWYAVAIWCVPLSFVLPLLSAATRHHAENYILLHIMYAFFFLIGLFFARERSGNSVIQYGIVVSAYAVVGFCVLNMFGNVYSQDAVMLTGEGLRLTAVFQYANAYAGFLIIPLLCGLYLIVVSRRWYVTAVHAFMLVPVLLSFFLTLSRGGLVMLPFIMLAFLPFLSFAKQVRFFAYLLIGSAASFLITDKLKAVAMEVTNLMLERRGPDFKVKETLSVFDPLSFSGWSLLLIASIAASAVIVLVHKFVMPYLDRGLSRVSAAKWSNLYVPGLIIVGIVLGVVLLAGGSSVTKLLPEALGKRVDSINLQQHSVLERFTMYRDTFKSLADYPVFGAGGNAWSVLYPQYANNPYTINQVHSFVLQYMVETGIFGLLLLLLLIGSIFYRFAKSYFAAGSDDRERNLLFYAVVVAILFHSMMDFEMSYVYISALVFLSLGGMASGFGQPVTWRWMKQAERKGRFVPPAFVGVVAVVFLILSAVHWKANREFYKALQLAQQGKSLQEVLVPLDKALGLQPDNPSYVLARTDFMGQVYDQSGNETYYEDASRWLKSIKATEPYDRVVFEAEYKHYMQKNRLEDALELIQAGLRDHPWVIAMYERAASLHIQLGDRARQAGQQDIMNGHWSAALELHQDILAGMKKLETLPEGQNPGDPFYVTPTLGLQFGQLHFVRGEVEQAVAFLMGTTDEKLHESIYQPGTRWYLAALKKTGKADQALYDRFTARYPEEKQEIENLVATVWQ</sequence>
<dbReference type="GO" id="GO:0016020">
    <property type="term" value="C:membrane"/>
    <property type="evidence" value="ECO:0007669"/>
    <property type="project" value="UniProtKB-SubCell"/>
</dbReference>
<dbReference type="AlphaFoldDB" id="A0A927CA05"/>
<dbReference type="PANTHER" id="PTHR37422">
    <property type="entry name" value="TEICHURONIC ACID BIOSYNTHESIS PROTEIN TUAE"/>
    <property type="match status" value="1"/>
</dbReference>
<evidence type="ECO:0000256" key="4">
    <source>
        <dbReference type="ARBA" id="ARBA00023136"/>
    </source>
</evidence>
<keyword evidence="7" id="KW-0436">Ligase</keyword>
<protein>
    <submittedName>
        <fullName evidence="7">O-antigen ligase family protein</fullName>
    </submittedName>
</protein>
<evidence type="ECO:0000256" key="1">
    <source>
        <dbReference type="ARBA" id="ARBA00004141"/>
    </source>
</evidence>
<dbReference type="InterPro" id="IPR051533">
    <property type="entry name" value="WaaL-like"/>
</dbReference>
<feature type="transmembrane region" description="Helical" evidence="5">
    <location>
        <begin position="258"/>
        <end position="279"/>
    </location>
</feature>
<evidence type="ECO:0000256" key="5">
    <source>
        <dbReference type="SAM" id="Phobius"/>
    </source>
</evidence>
<name>A0A927CA05_9BACL</name>
<evidence type="ECO:0000256" key="3">
    <source>
        <dbReference type="ARBA" id="ARBA00022989"/>
    </source>
</evidence>
<dbReference type="Gene3D" id="1.25.40.10">
    <property type="entry name" value="Tetratricopeptide repeat domain"/>
    <property type="match status" value="1"/>
</dbReference>
<dbReference type="InterPro" id="IPR011990">
    <property type="entry name" value="TPR-like_helical_dom_sf"/>
</dbReference>
<keyword evidence="4 5" id="KW-0472">Membrane</keyword>
<organism evidence="7 8">
    <name type="scientific">Paenibacillus oceani</name>
    <dbReference type="NCBI Taxonomy" id="2772510"/>
    <lineage>
        <taxon>Bacteria</taxon>
        <taxon>Bacillati</taxon>
        <taxon>Bacillota</taxon>
        <taxon>Bacilli</taxon>
        <taxon>Bacillales</taxon>
        <taxon>Paenibacillaceae</taxon>
        <taxon>Paenibacillus</taxon>
    </lineage>
</organism>
<feature type="transmembrane region" description="Helical" evidence="5">
    <location>
        <begin position="86"/>
        <end position="106"/>
    </location>
</feature>
<feature type="transmembrane region" description="Helical" evidence="5">
    <location>
        <begin position="483"/>
        <end position="501"/>
    </location>
</feature>
<feature type="transmembrane region" description="Helical" evidence="5">
    <location>
        <begin position="308"/>
        <end position="328"/>
    </location>
</feature>
<feature type="transmembrane region" description="Helical" evidence="5">
    <location>
        <begin position="21"/>
        <end position="41"/>
    </location>
</feature>
<feature type="transmembrane region" description="Helical" evidence="5">
    <location>
        <begin position="112"/>
        <end position="130"/>
    </location>
</feature>
<dbReference type="SUPFAM" id="SSF48452">
    <property type="entry name" value="TPR-like"/>
    <property type="match status" value="1"/>
</dbReference>
<keyword evidence="2 5" id="KW-0812">Transmembrane</keyword>
<dbReference type="EMBL" id="JACXJA010000027">
    <property type="protein sequence ID" value="MBD2864179.1"/>
    <property type="molecule type" value="Genomic_DNA"/>
</dbReference>
<dbReference type="PANTHER" id="PTHR37422:SF13">
    <property type="entry name" value="LIPOPOLYSACCHARIDE BIOSYNTHESIS PROTEIN PA4999-RELATED"/>
    <property type="match status" value="1"/>
</dbReference>
<feature type="transmembrane region" description="Helical" evidence="5">
    <location>
        <begin position="452"/>
        <end position="471"/>
    </location>
</feature>
<feature type="domain" description="O-antigen ligase-related" evidence="6">
    <location>
        <begin position="333"/>
        <end position="460"/>
    </location>
</feature>
<feature type="transmembrane region" description="Helical" evidence="5">
    <location>
        <begin position="209"/>
        <end position="228"/>
    </location>
</feature>
<evidence type="ECO:0000313" key="7">
    <source>
        <dbReference type="EMBL" id="MBD2864179.1"/>
    </source>
</evidence>
<dbReference type="Pfam" id="PF04932">
    <property type="entry name" value="Wzy_C"/>
    <property type="match status" value="1"/>
</dbReference>
<evidence type="ECO:0000313" key="8">
    <source>
        <dbReference type="Proteomes" id="UP000639396"/>
    </source>
</evidence>